<keyword evidence="2" id="KW-1133">Transmembrane helix</keyword>
<keyword evidence="2" id="KW-0472">Membrane</keyword>
<protein>
    <submittedName>
        <fullName evidence="3">Uncharacterized protein</fullName>
    </submittedName>
</protein>
<keyword evidence="2" id="KW-0812">Transmembrane</keyword>
<feature type="region of interest" description="Disordered" evidence="1">
    <location>
        <begin position="420"/>
        <end position="443"/>
    </location>
</feature>
<dbReference type="EMBL" id="KZ678381">
    <property type="protein sequence ID" value="PSS00759.1"/>
    <property type="molecule type" value="Genomic_DNA"/>
</dbReference>
<organism evidence="3 4">
    <name type="scientific">Coniella lustricola</name>
    <dbReference type="NCBI Taxonomy" id="2025994"/>
    <lineage>
        <taxon>Eukaryota</taxon>
        <taxon>Fungi</taxon>
        <taxon>Dikarya</taxon>
        <taxon>Ascomycota</taxon>
        <taxon>Pezizomycotina</taxon>
        <taxon>Sordariomycetes</taxon>
        <taxon>Sordariomycetidae</taxon>
        <taxon>Diaporthales</taxon>
        <taxon>Schizoparmaceae</taxon>
        <taxon>Coniella</taxon>
    </lineage>
</organism>
<proteinExistence type="predicted"/>
<keyword evidence="4" id="KW-1185">Reference proteome</keyword>
<evidence type="ECO:0000313" key="3">
    <source>
        <dbReference type="EMBL" id="PSS00759.1"/>
    </source>
</evidence>
<name>A0A2T3AJQ4_9PEZI</name>
<feature type="region of interest" description="Disordered" evidence="1">
    <location>
        <begin position="513"/>
        <end position="587"/>
    </location>
</feature>
<dbReference type="InParanoid" id="A0A2T3AJQ4"/>
<feature type="compositionally biased region" description="Basic and acidic residues" evidence="1">
    <location>
        <begin position="425"/>
        <end position="441"/>
    </location>
</feature>
<feature type="compositionally biased region" description="Low complexity" evidence="1">
    <location>
        <begin position="388"/>
        <end position="399"/>
    </location>
</feature>
<accession>A0A2T3AJQ4</accession>
<reference evidence="3 4" key="1">
    <citation type="journal article" date="2018" name="Mycol. Prog.">
        <title>Coniella lustricola, a new species from submerged detritus.</title>
        <authorList>
            <person name="Raudabaugh D.B."/>
            <person name="Iturriaga T."/>
            <person name="Carver A."/>
            <person name="Mondo S."/>
            <person name="Pangilinan J."/>
            <person name="Lipzen A."/>
            <person name="He G."/>
            <person name="Amirebrahimi M."/>
            <person name="Grigoriev I.V."/>
            <person name="Miller A.N."/>
        </authorList>
    </citation>
    <scope>NUCLEOTIDE SEQUENCE [LARGE SCALE GENOMIC DNA]</scope>
    <source>
        <strain evidence="3 4">B22-T-1</strain>
    </source>
</reference>
<dbReference type="STRING" id="2025994.A0A2T3AJQ4"/>
<feature type="compositionally biased region" description="Basic and acidic residues" evidence="1">
    <location>
        <begin position="30"/>
        <end position="51"/>
    </location>
</feature>
<sequence>MTNLAYGSSLFQARKTEHAHRHSHLHSRKSHDNLHAHSHEELHSRRYKNDNNSDNSNNDDNNNSTTAILEARDSTVTEVVQTVSVVQLIDGVGATVSAQTLMGDSQTQLVDAETGATVSTLNVADKAAATTTSDASAATDVPVSATVLSSSDLAAVSSDTVTATVLSSYYSPAGTSLPPALSLTEISASSFSTLSASSNSTTTSFLPSSITSSPYNSSPLPLSSTSQNASSLSIVSSQPSLISGSSSFLSTTFASSTTTSTPSLSGTFSDSASTGWFSASDSASATYSAGGSEGSSTSIASGASAASTVIAGGSSSTASAAAAGSSSSGTSTQTSEVVGGIFGGIAGLALLVAFAFMILRMKKSGWCQLKLAGGDDGASTTASAAIEPAPASGPDSSGSGAYGTMQQTGSQSVAASIAALAGKRNSRERAGSGPEMAERGFVRVSGRKLPPVLQYGGDGYTDPRGDRNSLNSDVSASVYRDSMAVFDQPNHTPLALGSPMRPVSGIMTVNPGPRRTPVTSQAPSSIDSPTLPRSSTFPSTDNLGRTFPSEGFSRDAIGRTLATHDHSRDGAASRDSRGSGRFTEHVS</sequence>
<dbReference type="Proteomes" id="UP000241462">
    <property type="component" value="Unassembled WGS sequence"/>
</dbReference>
<evidence type="ECO:0000256" key="1">
    <source>
        <dbReference type="SAM" id="MobiDB-lite"/>
    </source>
</evidence>
<feature type="region of interest" description="Disordered" evidence="1">
    <location>
        <begin position="15"/>
        <end position="65"/>
    </location>
</feature>
<gene>
    <name evidence="3" type="ORF">BD289DRAFT_479220</name>
</gene>
<feature type="compositionally biased region" description="Low complexity" evidence="1">
    <location>
        <begin position="52"/>
        <end position="64"/>
    </location>
</feature>
<evidence type="ECO:0000256" key="2">
    <source>
        <dbReference type="SAM" id="Phobius"/>
    </source>
</evidence>
<dbReference type="AlphaFoldDB" id="A0A2T3AJQ4"/>
<feature type="compositionally biased region" description="Polar residues" evidence="1">
    <location>
        <begin position="517"/>
        <end position="543"/>
    </location>
</feature>
<evidence type="ECO:0000313" key="4">
    <source>
        <dbReference type="Proteomes" id="UP000241462"/>
    </source>
</evidence>
<dbReference type="OrthoDB" id="5421784at2759"/>
<feature type="region of interest" description="Disordered" evidence="1">
    <location>
        <begin position="378"/>
        <end position="406"/>
    </location>
</feature>
<feature type="compositionally biased region" description="Basic residues" evidence="1">
    <location>
        <begin position="17"/>
        <end position="29"/>
    </location>
</feature>
<feature type="compositionally biased region" description="Basic and acidic residues" evidence="1">
    <location>
        <begin position="552"/>
        <end position="587"/>
    </location>
</feature>
<feature type="transmembrane region" description="Helical" evidence="2">
    <location>
        <begin position="337"/>
        <end position="359"/>
    </location>
</feature>